<dbReference type="STRING" id="185761.SAMN05660282_00943"/>
<sequence length="213" mass="23198">MPESPPKEGLDLFGFIHDILSTVAEEKPRIFQGGKDMTMSLALITLIVVLAVWPTGMCTFSKGTPENGPVHEVDAHSFLSLEARGMNFPVREPALPEDWTPNSARRSAIAGTPAPTMGVVTPDGGYLQLIQTDVELEDAVKSVDGQLRKEDSRQQIAGGHEAIRYTSEDRDVRDLWAIDMGDVRLLISGAATQEEFRTFMDAAVSAPPLPHSD</sequence>
<dbReference type="InterPro" id="IPR025339">
    <property type="entry name" value="DUF4245"/>
</dbReference>
<dbReference type="AlphaFoldDB" id="A0A1I2RZY7"/>
<proteinExistence type="predicted"/>
<keyword evidence="2" id="KW-1185">Reference proteome</keyword>
<dbReference type="Proteomes" id="UP000199065">
    <property type="component" value="Unassembled WGS sequence"/>
</dbReference>
<dbReference type="EMBL" id="FOPJ01000004">
    <property type="protein sequence ID" value="SFG45089.1"/>
    <property type="molecule type" value="Genomic_DNA"/>
</dbReference>
<name>A0A1I2RZY7_9CORY</name>
<protein>
    <recommendedName>
        <fullName evidence="3">DUF4245 domain-containing protein</fullName>
    </recommendedName>
</protein>
<dbReference type="Pfam" id="PF14030">
    <property type="entry name" value="DUF4245"/>
    <property type="match status" value="1"/>
</dbReference>
<evidence type="ECO:0000313" key="1">
    <source>
        <dbReference type="EMBL" id="SFG45089.1"/>
    </source>
</evidence>
<evidence type="ECO:0008006" key="3">
    <source>
        <dbReference type="Google" id="ProtNLM"/>
    </source>
</evidence>
<reference evidence="1 2" key="1">
    <citation type="submission" date="2016-10" db="EMBL/GenBank/DDBJ databases">
        <authorList>
            <person name="de Groot N.N."/>
        </authorList>
    </citation>
    <scope>NUCLEOTIDE SEQUENCE [LARGE SCALE GENOMIC DNA]</scope>
    <source>
        <strain>J11</strain>
        <strain evidence="2">PG 39</strain>
    </source>
</reference>
<gene>
    <name evidence="1" type="ORF">SAMN05660282_00943</name>
</gene>
<organism evidence="1 2">
    <name type="scientific">Corynebacterium spheniscorum</name>
    <dbReference type="NCBI Taxonomy" id="185761"/>
    <lineage>
        <taxon>Bacteria</taxon>
        <taxon>Bacillati</taxon>
        <taxon>Actinomycetota</taxon>
        <taxon>Actinomycetes</taxon>
        <taxon>Mycobacteriales</taxon>
        <taxon>Corynebacteriaceae</taxon>
        <taxon>Corynebacterium</taxon>
    </lineage>
</organism>
<evidence type="ECO:0000313" key="2">
    <source>
        <dbReference type="Proteomes" id="UP000199065"/>
    </source>
</evidence>
<accession>A0A1I2RZY7</accession>